<protein>
    <submittedName>
        <fullName evidence="2">LprO protein</fullName>
    </submittedName>
</protein>
<gene>
    <name evidence="3" type="ORF">M0K77_001557</name>
    <name evidence="2" type="ORF">M0K77_RS07785</name>
</gene>
<feature type="signal peptide" evidence="1">
    <location>
        <begin position="1"/>
        <end position="27"/>
    </location>
</feature>
<dbReference type="EMBL" id="ABEXCJ040000002">
    <property type="protein sequence ID" value="ELR5217074.1"/>
    <property type="molecule type" value="Genomic_DNA"/>
</dbReference>
<proteinExistence type="predicted"/>
<evidence type="ECO:0000256" key="1">
    <source>
        <dbReference type="SAM" id="SignalP"/>
    </source>
</evidence>
<name>A0AAD2VPN5_PRORE</name>
<organism evidence="2">
    <name type="scientific">Providencia rettgeri</name>
    <dbReference type="NCBI Taxonomy" id="587"/>
    <lineage>
        <taxon>Bacteria</taxon>
        <taxon>Pseudomonadati</taxon>
        <taxon>Pseudomonadota</taxon>
        <taxon>Gammaproteobacteria</taxon>
        <taxon>Enterobacterales</taxon>
        <taxon>Morganellaceae</taxon>
        <taxon>Providencia</taxon>
    </lineage>
</organism>
<reference evidence="2" key="1">
    <citation type="submission" date="2023-10" db="EMBL/GenBank/DDBJ databases">
        <authorList>
            <consortium name="Clinical and Environmental Microbiology Branch: Whole genome sequencing antimicrobial resistance pathogens in the healthcare setting"/>
        </authorList>
    </citation>
    <scope>NUCLEOTIDE SEQUENCE</scope>
    <source>
        <strain evidence="2">2020QW-00022</strain>
    </source>
</reference>
<evidence type="ECO:0000313" key="3">
    <source>
        <dbReference type="EMBL" id="EMR4589261.1"/>
    </source>
</evidence>
<comment type="caution">
    <text evidence="2">The sequence shown here is derived from an EMBL/GenBank/DDBJ whole genome shotgun (WGS) entry which is preliminary data.</text>
</comment>
<sequence>MRNTVKLTKSLFCMMLVLIFCGFSVHANEMAESESWEKWGVKSISMGSPPIYSFKAKSDVWVRNNERPMWVDVYLHDMKYQGPSYNQTRIRVVASAKHKISGKIEHQESNEIFGKIKEFQTRLKFPAIRSGDYEIDIKMISIEYLDDGYPVWSFIIKGADSRQGTSFISGQAAYEANLIHIAASEVQKNKKPGQYVFGRKKDYTGYNEVPIILGSESYTVRLTGSILMIPKLIDRVRYVYPHLLGDTHEGTASRCEHNVYAVVEYKHQNAEVYTPYEAWQELDSPLVALSANFFDVRKQEAHTNWKMNRCSSPMGMYYDNVTKGPTQGTHNSPNKYLAGLPYFINPNNNKSIKLDTMLWLDDVYSHRMLIHADSLEAKNVEQQMKELDRDGFKYIAVSGVGINDRMDDASITPTYAERGLGRVAMSFDEGENLIYIYQGGEVNDGLDRRELYGLFKALHVDNAIEFSGGPYAAIAIKNDSFTVYGGIRAVSSCPNYRVWCSEPTNEKGQPGATPAWLGISNR</sequence>
<evidence type="ECO:0000313" key="2">
    <source>
        <dbReference type="EMBL" id="ELR5217074.1"/>
    </source>
</evidence>
<accession>A0AAD2VPN5</accession>
<feature type="chain" id="PRO_5042276252" evidence="1">
    <location>
        <begin position="28"/>
        <end position="522"/>
    </location>
</feature>
<dbReference type="EMBL" id="ABEXCJ050000002">
    <property type="protein sequence ID" value="EMR4589261.1"/>
    <property type="molecule type" value="Genomic_DNA"/>
</dbReference>
<dbReference type="AlphaFoldDB" id="A0AAD2VPN5"/>
<keyword evidence="1" id="KW-0732">Signal</keyword>